<dbReference type="EMBL" id="CM009290">
    <property type="protein sequence ID" value="KAI9401227.1"/>
    <property type="molecule type" value="Genomic_DNA"/>
</dbReference>
<gene>
    <name evidence="1" type="ORF">POPTR_001G098901v4</name>
</gene>
<evidence type="ECO:0000313" key="2">
    <source>
        <dbReference type="Proteomes" id="UP000006729"/>
    </source>
</evidence>
<protein>
    <submittedName>
        <fullName evidence="1">Uncharacterized protein</fullName>
    </submittedName>
</protein>
<evidence type="ECO:0000313" key="1">
    <source>
        <dbReference type="EMBL" id="KAI9401227.1"/>
    </source>
</evidence>
<accession>A0ACC0TI39</accession>
<reference evidence="1 2" key="1">
    <citation type="journal article" date="2006" name="Science">
        <title>The genome of black cottonwood, Populus trichocarpa (Torr. &amp; Gray).</title>
        <authorList>
            <person name="Tuskan G.A."/>
            <person name="Difazio S."/>
            <person name="Jansson S."/>
            <person name="Bohlmann J."/>
            <person name="Grigoriev I."/>
            <person name="Hellsten U."/>
            <person name="Putnam N."/>
            <person name="Ralph S."/>
            <person name="Rombauts S."/>
            <person name="Salamov A."/>
            <person name="Schein J."/>
            <person name="Sterck L."/>
            <person name="Aerts A."/>
            <person name="Bhalerao R.R."/>
            <person name="Bhalerao R.P."/>
            <person name="Blaudez D."/>
            <person name="Boerjan W."/>
            <person name="Brun A."/>
            <person name="Brunner A."/>
            <person name="Busov V."/>
            <person name="Campbell M."/>
            <person name="Carlson J."/>
            <person name="Chalot M."/>
            <person name="Chapman J."/>
            <person name="Chen G.L."/>
            <person name="Cooper D."/>
            <person name="Coutinho P.M."/>
            <person name="Couturier J."/>
            <person name="Covert S."/>
            <person name="Cronk Q."/>
            <person name="Cunningham R."/>
            <person name="Davis J."/>
            <person name="Degroeve S."/>
            <person name="Dejardin A."/>
            <person name="Depamphilis C."/>
            <person name="Detter J."/>
            <person name="Dirks B."/>
            <person name="Dubchak I."/>
            <person name="Duplessis S."/>
            <person name="Ehlting J."/>
            <person name="Ellis B."/>
            <person name="Gendler K."/>
            <person name="Goodstein D."/>
            <person name="Gribskov M."/>
            <person name="Grimwood J."/>
            <person name="Groover A."/>
            <person name="Gunter L."/>
            <person name="Hamberger B."/>
            <person name="Heinze B."/>
            <person name="Helariutta Y."/>
            <person name="Henrissat B."/>
            <person name="Holligan D."/>
            <person name="Holt R."/>
            <person name="Huang W."/>
            <person name="Islam-Faridi N."/>
            <person name="Jones S."/>
            <person name="Jones-Rhoades M."/>
            <person name="Jorgensen R."/>
            <person name="Joshi C."/>
            <person name="Kangasjarvi J."/>
            <person name="Karlsson J."/>
            <person name="Kelleher C."/>
            <person name="Kirkpatrick R."/>
            <person name="Kirst M."/>
            <person name="Kohler A."/>
            <person name="Kalluri U."/>
            <person name="Larimer F."/>
            <person name="Leebens-Mack J."/>
            <person name="Leple J.C."/>
            <person name="Locascio P."/>
            <person name="Lou Y."/>
            <person name="Lucas S."/>
            <person name="Martin F."/>
            <person name="Montanini B."/>
            <person name="Napoli C."/>
            <person name="Nelson D.R."/>
            <person name="Nelson C."/>
            <person name="Nieminen K."/>
            <person name="Nilsson O."/>
            <person name="Pereda V."/>
            <person name="Peter G."/>
            <person name="Philippe R."/>
            <person name="Pilate G."/>
            <person name="Poliakov A."/>
            <person name="Razumovskaya J."/>
            <person name="Richardson P."/>
            <person name="Rinaldi C."/>
            <person name="Ritland K."/>
            <person name="Rouze P."/>
            <person name="Ryaboy D."/>
            <person name="Schmutz J."/>
            <person name="Schrader J."/>
            <person name="Segerman B."/>
            <person name="Shin H."/>
            <person name="Siddiqui A."/>
            <person name="Sterky F."/>
            <person name="Terry A."/>
            <person name="Tsai C.J."/>
            <person name="Uberbacher E."/>
            <person name="Unneberg P."/>
            <person name="Vahala J."/>
            <person name="Wall K."/>
            <person name="Wessler S."/>
            <person name="Yang G."/>
            <person name="Yin T."/>
            <person name="Douglas C."/>
            <person name="Marra M."/>
            <person name="Sandberg G."/>
            <person name="Van de Peer Y."/>
            <person name="Rokhsar D."/>
        </authorList>
    </citation>
    <scope>NUCLEOTIDE SEQUENCE [LARGE SCALE GENOMIC DNA]</scope>
    <source>
        <strain evidence="2">cv. Nisqually</strain>
    </source>
</reference>
<comment type="caution">
    <text evidence="1">The sequence shown here is derived from an EMBL/GenBank/DDBJ whole genome shotgun (WGS) entry which is preliminary data.</text>
</comment>
<dbReference type="Proteomes" id="UP000006729">
    <property type="component" value="Chromosome 1"/>
</dbReference>
<keyword evidence="2" id="KW-1185">Reference proteome</keyword>
<organism evidence="1 2">
    <name type="scientific">Populus trichocarpa</name>
    <name type="common">Western balsam poplar</name>
    <name type="synonym">Populus balsamifera subsp. trichocarpa</name>
    <dbReference type="NCBI Taxonomy" id="3694"/>
    <lineage>
        <taxon>Eukaryota</taxon>
        <taxon>Viridiplantae</taxon>
        <taxon>Streptophyta</taxon>
        <taxon>Embryophyta</taxon>
        <taxon>Tracheophyta</taxon>
        <taxon>Spermatophyta</taxon>
        <taxon>Magnoliopsida</taxon>
        <taxon>eudicotyledons</taxon>
        <taxon>Gunneridae</taxon>
        <taxon>Pentapetalae</taxon>
        <taxon>rosids</taxon>
        <taxon>fabids</taxon>
        <taxon>Malpighiales</taxon>
        <taxon>Salicaceae</taxon>
        <taxon>Saliceae</taxon>
        <taxon>Populus</taxon>
    </lineage>
</organism>
<name>A0ACC0TI39_POPTR</name>
<proteinExistence type="predicted"/>
<sequence length="203" mass="23335">MYDGDHRFAFPSYHFPCHLLPVDKPCKSKHLCLPRIGSFLPNGSIRQVPLICVEYIPLHQSDIDSILSGRLNLTWLRSCCSKMRLTLYIHGQLLSMKTLNIAGPTFYRVELKTINLESFRVSRFDPNCVFVGVPFLKKGSLLATMWSSSIARMLIATDLPRLQFLSLFFTSEVCEEKTMSFYGPRRQIYERALFTPTFKVEGN</sequence>